<evidence type="ECO:0000313" key="7">
    <source>
        <dbReference type="EMBL" id="RVX71895.1"/>
    </source>
</evidence>
<dbReference type="GO" id="GO:0004553">
    <property type="term" value="F:hydrolase activity, hydrolyzing O-glycosyl compounds"/>
    <property type="evidence" value="ECO:0007669"/>
    <property type="project" value="InterPro"/>
</dbReference>
<gene>
    <name evidence="7" type="ORF">B0A52_04294</name>
</gene>
<evidence type="ECO:0000256" key="3">
    <source>
        <dbReference type="SAM" id="MobiDB-lite"/>
    </source>
</evidence>
<evidence type="ECO:0000259" key="6">
    <source>
        <dbReference type="PROSITE" id="PS51782"/>
    </source>
</evidence>
<dbReference type="SMART" id="SM00257">
    <property type="entry name" value="LysM"/>
    <property type="match status" value="2"/>
</dbReference>
<evidence type="ECO:0000256" key="1">
    <source>
        <dbReference type="ARBA" id="ARBA00022980"/>
    </source>
</evidence>
<sequence>MFFCVIVIILGLLFDLLGVATAASATPGWEIAPRGSSRAPARLSSKRHRRQKGWKKFPRRQENPTPTTTLAICDQNDGSFYLGPQNYTYQLQCKTEYEGVKIGVQNTDNFEDCIGACIDHNMVNGVGTCLGATFDDKNVLNTCVLWSDVSEILLEEEDEDSADSALLIYGPLGQIFATAVAESGPSSTSEGTHTSTTDLSTALETTSSTYTFANASMTSVDLLVSTHLVVTMIQTSTITETQCFSVAGECGRGTTSLSSNTFGTRSPLPTDPTTQVADASFTTSPSRSPWTSSPAVSENMGTAIGENGSSGGGQPTPTTRSDSSSAESFSITGHTGSAAQTTFTNLVRVTEFRVQPIEISFSSTSSCSNTLLPDVIRYEACPPVPGLASTSYSIDFTKQSTTPAEWTLADHATVDYAANDGATFTFRKRYDAPYIWTNFYFLYGKVEVVLKAAPGIGIITGAVLMADDGDEVDWEWSGNNFGNKTGKVQTNFFGKGITGNYGRGTEELVDSPQSKFHTYGYDWTPEALSWSIDGRVVRTLRNNGTTTGDWQYPQTPSRLHLGVWCAGDPDAYAGTVFWAGGYTKFEEAPFSAYVKSVKITTPNACKSWKYPSSFDGSWRSVQCSNDAIYVPCNYTVAAGDDGYKIAKTLKVNFETLKAANPDVVDWSSIWVGYVLKVPGGDCSSVAAPSQSNTSDTANPSTTTTTSTNIGSSTTAEPSSTSPIVNSTSTSESTAPTQSPFYEVVSGDRFDIIAQRLNCSSAALHEANPNVDWGKLQIGQHLNIPAQSSTPPTSVNSTATDANATAILYANSTTSLPTTSAQTNLSTETTTQSMTTTTKPPDSSNATVDNSTSQQTSISLTFAFNSSIWSNTSTATTVPSLDENHTTEGSLTTSQVDNSNSTHARPSFNASTVASTTPPSNMTSKTSVVQPTSPPDSSTRAKCDEDVCLRNMLDPNFSTSDSARAQQDSHSLPEVRVPFQRQVSQRRLDNPLTLRTDAVDEVFISKNTPAPTAEYEKTLSILSAHLFSQLQNHRFPYPSAKVRKYEWSEKAKRRKTTGTGRMRSLKSVARTKLTIYPRYSKFSNGFQSGAPKGARGPSKA</sequence>
<protein>
    <recommendedName>
        <fullName evidence="9">GH16 domain-containing protein</fullName>
    </recommendedName>
</protein>
<feature type="compositionally biased region" description="Basic and acidic residues" evidence="3">
    <location>
        <begin position="938"/>
        <end position="947"/>
    </location>
</feature>
<feature type="chain" id="PRO_5019574362" description="GH16 domain-containing protein" evidence="4">
    <location>
        <begin position="23"/>
        <end position="1099"/>
    </location>
</feature>
<dbReference type="InterPro" id="IPR050546">
    <property type="entry name" value="Glycosyl_Hydrlase_16"/>
</dbReference>
<dbReference type="Gene3D" id="3.10.350.10">
    <property type="entry name" value="LysM domain"/>
    <property type="match status" value="2"/>
</dbReference>
<dbReference type="GO" id="GO:0009277">
    <property type="term" value="C:fungal-type cell wall"/>
    <property type="evidence" value="ECO:0007669"/>
    <property type="project" value="TreeGrafter"/>
</dbReference>
<dbReference type="Gene3D" id="2.20.25.30">
    <property type="match status" value="1"/>
</dbReference>
<dbReference type="Gene3D" id="2.60.120.200">
    <property type="match status" value="1"/>
</dbReference>
<feature type="compositionally biased region" description="Low complexity" evidence="3">
    <location>
        <begin position="691"/>
        <end position="722"/>
    </location>
</feature>
<dbReference type="InterPro" id="IPR011331">
    <property type="entry name" value="Ribosomal_eL37/eL43"/>
</dbReference>
<evidence type="ECO:0000256" key="2">
    <source>
        <dbReference type="ARBA" id="ARBA00023274"/>
    </source>
</evidence>
<evidence type="ECO:0000256" key="4">
    <source>
        <dbReference type="SAM" id="SignalP"/>
    </source>
</evidence>
<dbReference type="GO" id="GO:1990904">
    <property type="term" value="C:ribonucleoprotein complex"/>
    <property type="evidence" value="ECO:0007669"/>
    <property type="project" value="UniProtKB-KW"/>
</dbReference>
<feature type="signal peptide" evidence="4">
    <location>
        <begin position="1"/>
        <end position="22"/>
    </location>
</feature>
<feature type="compositionally biased region" description="Polar residues" evidence="3">
    <location>
        <begin position="723"/>
        <end position="738"/>
    </location>
</feature>
<feature type="compositionally biased region" description="Low complexity" evidence="3">
    <location>
        <begin position="817"/>
        <end position="837"/>
    </location>
</feature>
<feature type="region of interest" description="Disordered" evidence="3">
    <location>
        <begin position="685"/>
        <end position="738"/>
    </location>
</feature>
<keyword evidence="2" id="KW-0687">Ribonucleoprotein</keyword>
<dbReference type="PANTHER" id="PTHR10963">
    <property type="entry name" value="GLYCOSYL HYDROLASE-RELATED"/>
    <property type="match status" value="1"/>
</dbReference>
<dbReference type="VEuPathDB" id="FungiDB:PV10_08704"/>
<dbReference type="PANTHER" id="PTHR10963:SF68">
    <property type="entry name" value="GLYCOSIDASE CRH1-RELATED"/>
    <property type="match status" value="1"/>
</dbReference>
<dbReference type="InterPro" id="IPR018392">
    <property type="entry name" value="LysM"/>
</dbReference>
<dbReference type="SUPFAM" id="SSF54106">
    <property type="entry name" value="LysM domain"/>
    <property type="match status" value="2"/>
</dbReference>
<accession>A0A438N806</accession>
<dbReference type="OrthoDB" id="4781at2759"/>
<feature type="region of interest" description="Disordered" evidence="3">
    <location>
        <begin position="33"/>
        <end position="67"/>
    </location>
</feature>
<dbReference type="SUPFAM" id="SSF49899">
    <property type="entry name" value="Concanavalin A-like lectins/glucanases"/>
    <property type="match status" value="1"/>
</dbReference>
<dbReference type="GO" id="GO:0003735">
    <property type="term" value="F:structural constituent of ribosome"/>
    <property type="evidence" value="ECO:0007669"/>
    <property type="project" value="InterPro"/>
</dbReference>
<dbReference type="GO" id="GO:0005840">
    <property type="term" value="C:ribosome"/>
    <property type="evidence" value="ECO:0007669"/>
    <property type="project" value="UniProtKB-KW"/>
</dbReference>
<evidence type="ECO:0008006" key="9">
    <source>
        <dbReference type="Google" id="ProtNLM"/>
    </source>
</evidence>
<dbReference type="InterPro" id="IPR036779">
    <property type="entry name" value="LysM_dom_sf"/>
</dbReference>
<feature type="domain" description="GH16" evidence="5">
    <location>
        <begin position="377"/>
        <end position="587"/>
    </location>
</feature>
<dbReference type="CDD" id="cd00118">
    <property type="entry name" value="LysM"/>
    <property type="match status" value="2"/>
</dbReference>
<dbReference type="GO" id="GO:0005975">
    <property type="term" value="P:carbohydrate metabolic process"/>
    <property type="evidence" value="ECO:0007669"/>
    <property type="project" value="InterPro"/>
</dbReference>
<reference evidence="7 8" key="1">
    <citation type="submission" date="2017-03" db="EMBL/GenBank/DDBJ databases">
        <title>Genomes of endolithic fungi from Antarctica.</title>
        <authorList>
            <person name="Coleine C."/>
            <person name="Masonjones S."/>
            <person name="Stajich J.E."/>
        </authorList>
    </citation>
    <scope>NUCLEOTIDE SEQUENCE [LARGE SCALE GENOMIC DNA]</scope>
    <source>
        <strain evidence="7 8">CCFEE 6314</strain>
    </source>
</reference>
<feature type="region of interest" description="Disordered" evidence="3">
    <location>
        <begin position="876"/>
        <end position="974"/>
    </location>
</feature>
<dbReference type="GO" id="GO:0016757">
    <property type="term" value="F:glycosyltransferase activity"/>
    <property type="evidence" value="ECO:0007669"/>
    <property type="project" value="TreeGrafter"/>
</dbReference>
<feature type="region of interest" description="Disordered" evidence="3">
    <location>
        <begin position="1080"/>
        <end position="1099"/>
    </location>
</feature>
<feature type="compositionally biased region" description="Polar residues" evidence="3">
    <location>
        <begin position="315"/>
        <end position="334"/>
    </location>
</feature>
<dbReference type="GO" id="GO:0031505">
    <property type="term" value="P:fungal-type cell wall organization"/>
    <property type="evidence" value="ECO:0007669"/>
    <property type="project" value="TreeGrafter"/>
</dbReference>
<dbReference type="EMBL" id="NAJM01000015">
    <property type="protein sequence ID" value="RVX71895.1"/>
    <property type="molecule type" value="Genomic_DNA"/>
</dbReference>
<dbReference type="AlphaFoldDB" id="A0A438N806"/>
<dbReference type="Pfam" id="PF00722">
    <property type="entry name" value="Glyco_hydro_16"/>
    <property type="match status" value="1"/>
</dbReference>
<feature type="compositionally biased region" description="Polar residues" evidence="3">
    <location>
        <begin position="838"/>
        <end position="850"/>
    </location>
</feature>
<feature type="compositionally biased region" description="Low complexity" evidence="3">
    <location>
        <begin position="280"/>
        <end position="294"/>
    </location>
</feature>
<dbReference type="PROSITE" id="PS51782">
    <property type="entry name" value="LYSM"/>
    <property type="match status" value="2"/>
</dbReference>
<evidence type="ECO:0000259" key="5">
    <source>
        <dbReference type="PROSITE" id="PS51762"/>
    </source>
</evidence>
<dbReference type="PROSITE" id="PS51762">
    <property type="entry name" value="GH16_2"/>
    <property type="match status" value="1"/>
</dbReference>
<feature type="domain" description="LysM" evidence="6">
    <location>
        <begin position="739"/>
        <end position="783"/>
    </location>
</feature>
<feature type="compositionally biased region" description="Polar residues" evidence="3">
    <location>
        <begin position="955"/>
        <end position="969"/>
    </location>
</feature>
<comment type="caution">
    <text evidence="7">The sequence shown here is derived from an EMBL/GenBank/DDBJ whole genome shotgun (WGS) entry which is preliminary data.</text>
</comment>
<organism evidence="7 8">
    <name type="scientific">Exophiala mesophila</name>
    <name type="common">Black yeast-like fungus</name>
    <dbReference type="NCBI Taxonomy" id="212818"/>
    <lineage>
        <taxon>Eukaryota</taxon>
        <taxon>Fungi</taxon>
        <taxon>Dikarya</taxon>
        <taxon>Ascomycota</taxon>
        <taxon>Pezizomycotina</taxon>
        <taxon>Eurotiomycetes</taxon>
        <taxon>Chaetothyriomycetidae</taxon>
        <taxon>Chaetothyriales</taxon>
        <taxon>Herpotrichiellaceae</taxon>
        <taxon>Exophiala</taxon>
    </lineage>
</organism>
<keyword evidence="1" id="KW-0689">Ribosomal protein</keyword>
<dbReference type="GO" id="GO:0006412">
    <property type="term" value="P:translation"/>
    <property type="evidence" value="ECO:0007669"/>
    <property type="project" value="InterPro"/>
</dbReference>
<dbReference type="Pfam" id="PF01476">
    <property type="entry name" value="LysM"/>
    <property type="match status" value="2"/>
</dbReference>
<name>A0A438N806_EXOME</name>
<keyword evidence="4" id="KW-0732">Signal</keyword>
<dbReference type="VEuPathDB" id="FungiDB:PV10_08705"/>
<dbReference type="InterPro" id="IPR013320">
    <property type="entry name" value="ConA-like_dom_sf"/>
</dbReference>
<evidence type="ECO:0000313" key="8">
    <source>
        <dbReference type="Proteomes" id="UP000288859"/>
    </source>
</evidence>
<proteinExistence type="predicted"/>
<feature type="compositionally biased region" description="Polar residues" evidence="3">
    <location>
        <begin position="886"/>
        <end position="937"/>
    </location>
</feature>
<feature type="domain" description="LysM" evidence="6">
    <location>
        <begin position="632"/>
        <end position="677"/>
    </location>
</feature>
<dbReference type="InterPro" id="IPR000757">
    <property type="entry name" value="Beta-glucanase-like"/>
</dbReference>
<dbReference type="Proteomes" id="UP000288859">
    <property type="component" value="Unassembled WGS sequence"/>
</dbReference>
<feature type="compositionally biased region" description="Basic residues" evidence="3">
    <location>
        <begin position="44"/>
        <end position="58"/>
    </location>
</feature>
<feature type="region of interest" description="Disordered" evidence="3">
    <location>
        <begin position="815"/>
        <end position="850"/>
    </location>
</feature>
<feature type="region of interest" description="Disordered" evidence="3">
    <location>
        <begin position="256"/>
        <end position="334"/>
    </location>
</feature>